<dbReference type="Pfam" id="PF02492">
    <property type="entry name" value="cobW"/>
    <property type="match status" value="1"/>
</dbReference>
<evidence type="ECO:0000313" key="5">
    <source>
        <dbReference type="Proteomes" id="UP001196408"/>
    </source>
</evidence>
<sequence length="316" mass="36609">MDNLETRIYLFTGFLESGKTTFINDTIINTDFCDYETSVLIVTEEGEVEYNEAAIKEHNCEIVYVENEEDLTADFFKDLKEKYHPTQVLVEFNGMWNVDQFVESKFPENWDVVQILTTINASTFQLYVNNMRALLFQHCAKSDLVIFNRIEDGMKKSTLRNNIKAMNPVCQIIYENKDGSVNTMQDDELPYDYTQDHLEVADHDFGIFCYDAMEHPERYDQKTIKIKGKFIGRDKVIPNGFILGRYAMVCCEQDTSLIGMLCVSEYASKFIPNEWLLLEGHTHIEYDPSMNANICVLDVNHVEGAKPLDNEYVTFD</sequence>
<dbReference type="PANTHER" id="PTHR40047">
    <property type="entry name" value="UPF0703 PROTEIN YCGQ"/>
    <property type="match status" value="1"/>
</dbReference>
<dbReference type="Proteomes" id="UP001196408">
    <property type="component" value="Unassembled WGS sequence"/>
</dbReference>
<dbReference type="InterPro" id="IPR048447">
    <property type="entry name" value="DUF1980_C"/>
</dbReference>
<evidence type="ECO:0000313" key="4">
    <source>
        <dbReference type="EMBL" id="MBV3392041.1"/>
    </source>
</evidence>
<dbReference type="InterPro" id="IPR052955">
    <property type="entry name" value="UPF0703_membrane_permease"/>
</dbReference>
<dbReference type="InterPro" id="IPR003495">
    <property type="entry name" value="CobW/HypB/UreG_nucleotide-bd"/>
</dbReference>
<dbReference type="Pfam" id="PF21537">
    <property type="entry name" value="DUF1980_C"/>
    <property type="match status" value="1"/>
</dbReference>
<evidence type="ECO:0000313" key="6">
    <source>
        <dbReference type="Proteomes" id="UP001197492"/>
    </source>
</evidence>
<dbReference type="EMBL" id="JAHOEL010000007">
    <property type="protein sequence ID" value="MBV3392041.1"/>
    <property type="molecule type" value="Genomic_DNA"/>
</dbReference>
<reference evidence="3 6" key="1">
    <citation type="submission" date="2021-06" db="EMBL/GenBank/DDBJ databases">
        <title>Collection of gut derived symbiotic bacterial strains cultured from healthy donors.</title>
        <authorList>
            <person name="Lin H."/>
            <person name="Littmann E."/>
            <person name="Pamer E.G."/>
        </authorList>
    </citation>
    <scope>NUCLEOTIDE SEQUENCE</scope>
    <source>
        <strain evidence="4 6">MSK.21.70</strain>
        <strain evidence="3">MSK.21.82</strain>
    </source>
</reference>
<accession>A0AAW4MTV6</accession>
<dbReference type="Proteomes" id="UP001197492">
    <property type="component" value="Unassembled WGS sequence"/>
</dbReference>
<dbReference type="RefSeq" id="WP_217747075.1">
    <property type="nucleotide sequence ID" value="NZ_JAHOEB010000007.1"/>
</dbReference>
<evidence type="ECO:0000259" key="1">
    <source>
        <dbReference type="Pfam" id="PF02492"/>
    </source>
</evidence>
<keyword evidence="6" id="KW-1185">Reference proteome</keyword>
<protein>
    <recommendedName>
        <fullName evidence="7">CobW/HypB/UreG nucleotide-binding domain-containing protein</fullName>
    </recommendedName>
</protein>
<dbReference type="EMBL" id="JAHOEF010000007">
    <property type="protein sequence ID" value="MBV3382015.1"/>
    <property type="molecule type" value="Genomic_DNA"/>
</dbReference>
<feature type="domain" description="DUF1980" evidence="2">
    <location>
        <begin position="182"/>
        <end position="313"/>
    </location>
</feature>
<proteinExistence type="predicted"/>
<evidence type="ECO:0000313" key="3">
    <source>
        <dbReference type="EMBL" id="MBV3382015.1"/>
    </source>
</evidence>
<dbReference type="AlphaFoldDB" id="A0AAW4MTV6"/>
<evidence type="ECO:0008006" key="7">
    <source>
        <dbReference type="Google" id="ProtNLM"/>
    </source>
</evidence>
<evidence type="ECO:0000259" key="2">
    <source>
        <dbReference type="Pfam" id="PF21537"/>
    </source>
</evidence>
<comment type="caution">
    <text evidence="3">The sequence shown here is derived from an EMBL/GenBank/DDBJ whole genome shotgun (WGS) entry which is preliminary data.</text>
</comment>
<gene>
    <name evidence="3" type="ORF">KSV97_02005</name>
    <name evidence="4" type="ORF">KSW06_02020</name>
</gene>
<dbReference type="PANTHER" id="PTHR40047:SF1">
    <property type="entry name" value="UPF0703 PROTEIN YCGQ"/>
    <property type="match status" value="1"/>
</dbReference>
<name>A0AAW4MTV6_9FIRM</name>
<feature type="domain" description="CobW/HypB/UreG nucleotide-binding" evidence="1">
    <location>
        <begin position="9"/>
        <end position="171"/>
    </location>
</feature>
<organism evidence="3 5">
    <name type="scientific">Catenibacterium mitsuokai</name>
    <dbReference type="NCBI Taxonomy" id="100886"/>
    <lineage>
        <taxon>Bacteria</taxon>
        <taxon>Bacillati</taxon>
        <taxon>Bacillota</taxon>
        <taxon>Erysipelotrichia</taxon>
        <taxon>Erysipelotrichales</taxon>
        <taxon>Coprobacillaceae</taxon>
        <taxon>Catenibacterium</taxon>
    </lineage>
</organism>